<proteinExistence type="predicted"/>
<dbReference type="InterPro" id="IPR036163">
    <property type="entry name" value="HMA_dom_sf"/>
</dbReference>
<dbReference type="Gene3D" id="3.30.70.100">
    <property type="match status" value="1"/>
</dbReference>
<dbReference type="InterPro" id="IPR006121">
    <property type="entry name" value="HMA_dom"/>
</dbReference>
<dbReference type="Pfam" id="PF00403">
    <property type="entry name" value="HMA"/>
    <property type="match status" value="1"/>
</dbReference>
<sequence length="66" mass="7301">MTCDGCVGAVKRSLQKSLSDKLVNVDADWTTKLVDVTVRYPNESEALSNEQLLELLKKCGKECEVV</sequence>
<dbReference type="VEuPathDB" id="VectorBase:LDEU003497"/>
<keyword evidence="3" id="KW-1185">Reference proteome</keyword>
<organism evidence="2 3">
    <name type="scientific">Leptotrombidium deliense</name>
    <dbReference type="NCBI Taxonomy" id="299467"/>
    <lineage>
        <taxon>Eukaryota</taxon>
        <taxon>Metazoa</taxon>
        <taxon>Ecdysozoa</taxon>
        <taxon>Arthropoda</taxon>
        <taxon>Chelicerata</taxon>
        <taxon>Arachnida</taxon>
        <taxon>Acari</taxon>
        <taxon>Acariformes</taxon>
        <taxon>Trombidiformes</taxon>
        <taxon>Prostigmata</taxon>
        <taxon>Anystina</taxon>
        <taxon>Parasitengona</taxon>
        <taxon>Trombiculoidea</taxon>
        <taxon>Trombiculidae</taxon>
        <taxon>Leptotrombidium</taxon>
    </lineage>
</organism>
<reference evidence="2 3" key="1">
    <citation type="journal article" date="2018" name="Gigascience">
        <title>Genomes of trombidid mites reveal novel predicted allergens and laterally-transferred genes associated with secondary metabolism.</title>
        <authorList>
            <person name="Dong X."/>
            <person name="Chaisiri K."/>
            <person name="Xia D."/>
            <person name="Armstrong S.D."/>
            <person name="Fang Y."/>
            <person name="Donnelly M.J."/>
            <person name="Kadowaki T."/>
            <person name="McGarry J.W."/>
            <person name="Darby A.C."/>
            <person name="Makepeace B.L."/>
        </authorList>
    </citation>
    <scope>NUCLEOTIDE SEQUENCE [LARGE SCALE GENOMIC DNA]</scope>
    <source>
        <strain evidence="2">UoL-UT</strain>
    </source>
</reference>
<evidence type="ECO:0000259" key="1">
    <source>
        <dbReference type="PROSITE" id="PS50846"/>
    </source>
</evidence>
<comment type="caution">
    <text evidence="2">The sequence shown here is derived from an EMBL/GenBank/DDBJ whole genome shotgun (WGS) entry which is preliminary data.</text>
</comment>
<protein>
    <recommendedName>
        <fullName evidence="1">HMA domain-containing protein</fullName>
    </recommendedName>
</protein>
<accession>A0A443SLZ2</accession>
<evidence type="ECO:0000313" key="2">
    <source>
        <dbReference type="EMBL" id="RWS28544.1"/>
    </source>
</evidence>
<dbReference type="CDD" id="cd00371">
    <property type="entry name" value="HMA"/>
    <property type="match status" value="1"/>
</dbReference>
<dbReference type="EMBL" id="NCKV01001322">
    <property type="protein sequence ID" value="RWS28544.1"/>
    <property type="molecule type" value="Genomic_DNA"/>
</dbReference>
<dbReference type="Proteomes" id="UP000288716">
    <property type="component" value="Unassembled WGS sequence"/>
</dbReference>
<dbReference type="OrthoDB" id="689350at2759"/>
<dbReference type="GO" id="GO:0046872">
    <property type="term" value="F:metal ion binding"/>
    <property type="evidence" value="ECO:0007669"/>
    <property type="project" value="InterPro"/>
</dbReference>
<dbReference type="AlphaFoldDB" id="A0A443SLZ2"/>
<name>A0A443SLZ2_9ACAR</name>
<dbReference type="SUPFAM" id="SSF55008">
    <property type="entry name" value="HMA, heavy metal-associated domain"/>
    <property type="match status" value="1"/>
</dbReference>
<evidence type="ECO:0000313" key="3">
    <source>
        <dbReference type="Proteomes" id="UP000288716"/>
    </source>
</evidence>
<gene>
    <name evidence="2" type="ORF">B4U80_01803</name>
</gene>
<dbReference type="PROSITE" id="PS50846">
    <property type="entry name" value="HMA_2"/>
    <property type="match status" value="1"/>
</dbReference>
<feature type="domain" description="HMA" evidence="1">
    <location>
        <begin position="1"/>
        <end position="64"/>
    </location>
</feature>